<name>A0ABD3AEJ2_9GENT</name>
<protein>
    <submittedName>
        <fullName evidence="3">Uncharacterized protein</fullName>
    </submittedName>
</protein>
<feature type="coiled-coil region" evidence="1">
    <location>
        <begin position="64"/>
        <end position="120"/>
    </location>
</feature>
<evidence type="ECO:0000256" key="2">
    <source>
        <dbReference type="SAM" id="MobiDB-lite"/>
    </source>
</evidence>
<sequence>MGEVTPKKRFGYKAAPGEIIVVTDRLTCEHLGRACSLPRFHEFIKGENAADVVLTVAAHLDDMLAQAKAAKLAAEKRAEEADKRKNDAANGQLRAVALLCQELLAEVKETQKKLDSFNLAEDKMMQFYLDLDVTQINLTKLRLRERCHPVDGASSTNQLGKQPDGSAPVE</sequence>
<evidence type="ECO:0000313" key="3">
    <source>
        <dbReference type="EMBL" id="KAL3529609.1"/>
    </source>
</evidence>
<dbReference type="EMBL" id="JBJUIK010000004">
    <property type="protein sequence ID" value="KAL3529609.1"/>
    <property type="molecule type" value="Genomic_DNA"/>
</dbReference>
<keyword evidence="1" id="KW-0175">Coiled coil</keyword>
<reference evidence="3 4" key="1">
    <citation type="submission" date="2024-11" db="EMBL/GenBank/DDBJ databases">
        <title>A near-complete genome assembly of Cinchona calisaya.</title>
        <authorList>
            <person name="Lian D.C."/>
            <person name="Zhao X.W."/>
            <person name="Wei L."/>
        </authorList>
    </citation>
    <scope>NUCLEOTIDE SEQUENCE [LARGE SCALE GENOMIC DNA]</scope>
    <source>
        <tissue evidence="3">Nenye</tissue>
    </source>
</reference>
<dbReference type="AlphaFoldDB" id="A0ABD3AEJ2"/>
<feature type="region of interest" description="Disordered" evidence="2">
    <location>
        <begin position="149"/>
        <end position="170"/>
    </location>
</feature>
<keyword evidence="4" id="KW-1185">Reference proteome</keyword>
<dbReference type="Proteomes" id="UP001630127">
    <property type="component" value="Unassembled WGS sequence"/>
</dbReference>
<evidence type="ECO:0000256" key="1">
    <source>
        <dbReference type="SAM" id="Coils"/>
    </source>
</evidence>
<proteinExistence type="predicted"/>
<gene>
    <name evidence="3" type="ORF">ACH5RR_008931</name>
</gene>
<comment type="caution">
    <text evidence="3">The sequence shown here is derived from an EMBL/GenBank/DDBJ whole genome shotgun (WGS) entry which is preliminary data.</text>
</comment>
<evidence type="ECO:0000313" key="4">
    <source>
        <dbReference type="Proteomes" id="UP001630127"/>
    </source>
</evidence>
<organism evidence="3 4">
    <name type="scientific">Cinchona calisaya</name>
    <dbReference type="NCBI Taxonomy" id="153742"/>
    <lineage>
        <taxon>Eukaryota</taxon>
        <taxon>Viridiplantae</taxon>
        <taxon>Streptophyta</taxon>
        <taxon>Embryophyta</taxon>
        <taxon>Tracheophyta</taxon>
        <taxon>Spermatophyta</taxon>
        <taxon>Magnoliopsida</taxon>
        <taxon>eudicotyledons</taxon>
        <taxon>Gunneridae</taxon>
        <taxon>Pentapetalae</taxon>
        <taxon>asterids</taxon>
        <taxon>lamiids</taxon>
        <taxon>Gentianales</taxon>
        <taxon>Rubiaceae</taxon>
        <taxon>Cinchonoideae</taxon>
        <taxon>Cinchoneae</taxon>
        <taxon>Cinchona</taxon>
    </lineage>
</organism>
<accession>A0ABD3AEJ2</accession>